<proteinExistence type="predicted"/>
<sequence length="201" mass="22539">MFVSIRVMLSIVMMIFSTLTYSDTLLDAERAFESKDYEKAYRMYSTLGEQGNPLAQAYLGYMYENGLGVREYLKDAYFWYEKSAEQGNGYAQFKLSQAYRPGSLYRIADEEKALNLLFSAAEDGHARALNNLSVVYADATLGVSENLVLAYMYAKLAADRGDLVAKNKLASNNLPRQMSASEISAAIELANSWNVGHRLPR</sequence>
<evidence type="ECO:0000313" key="2">
    <source>
        <dbReference type="Proteomes" id="UP000253204"/>
    </source>
</evidence>
<dbReference type="AlphaFoldDB" id="A0A368U9M1"/>
<dbReference type="OrthoDB" id="8561742at2"/>
<protein>
    <submittedName>
        <fullName evidence="1">Sel1 repeat family protein</fullName>
    </submittedName>
</protein>
<dbReference type="SMART" id="SM00671">
    <property type="entry name" value="SEL1"/>
    <property type="match status" value="3"/>
</dbReference>
<name>A0A368U9M1_9GAMM</name>
<dbReference type="SUPFAM" id="SSF81901">
    <property type="entry name" value="HCP-like"/>
    <property type="match status" value="1"/>
</dbReference>
<comment type="caution">
    <text evidence="1">The sequence shown here is derived from an EMBL/GenBank/DDBJ whole genome shotgun (WGS) entry which is preliminary data.</text>
</comment>
<dbReference type="Pfam" id="PF08238">
    <property type="entry name" value="Sel1"/>
    <property type="match status" value="4"/>
</dbReference>
<dbReference type="RefSeq" id="WP_114484929.1">
    <property type="nucleotide sequence ID" value="NZ_CBCSHM010000005.1"/>
</dbReference>
<dbReference type="InterPro" id="IPR050767">
    <property type="entry name" value="Sel1_AlgK"/>
</dbReference>
<dbReference type="InterPro" id="IPR011990">
    <property type="entry name" value="TPR-like_helical_dom_sf"/>
</dbReference>
<gene>
    <name evidence="1" type="ORF">DU506_00155</name>
</gene>
<dbReference type="EMBL" id="QPIJ01000001">
    <property type="protein sequence ID" value="RCV93601.1"/>
    <property type="molecule type" value="Genomic_DNA"/>
</dbReference>
<dbReference type="PANTHER" id="PTHR11102">
    <property type="entry name" value="SEL-1-LIKE PROTEIN"/>
    <property type="match status" value="1"/>
</dbReference>
<dbReference type="PANTHER" id="PTHR11102:SF160">
    <property type="entry name" value="ERAD-ASSOCIATED E3 UBIQUITIN-PROTEIN LIGASE COMPONENT HRD3"/>
    <property type="match status" value="1"/>
</dbReference>
<reference evidence="1 2" key="1">
    <citation type="submission" date="2018-07" db="EMBL/GenBank/DDBJ databases">
        <title>Halomonas rutogse sp. nov., isolated from Lake TangqianCo on Tibetan Plateau.</title>
        <authorList>
            <person name="Lu H."/>
            <person name="Xing P."/>
            <person name="Wu Q."/>
        </authorList>
    </citation>
    <scope>NUCLEOTIDE SEQUENCE [LARGE SCALE GENOMIC DNA]</scope>
    <source>
        <strain evidence="1 2">TQ8S</strain>
    </source>
</reference>
<dbReference type="Proteomes" id="UP000253204">
    <property type="component" value="Unassembled WGS sequence"/>
</dbReference>
<evidence type="ECO:0000313" key="1">
    <source>
        <dbReference type="EMBL" id="RCV93601.1"/>
    </source>
</evidence>
<dbReference type="InterPro" id="IPR006597">
    <property type="entry name" value="Sel1-like"/>
</dbReference>
<organism evidence="1 2">
    <name type="scientific">Vreelandella rituensis</name>
    <dbReference type="NCBI Taxonomy" id="2282306"/>
    <lineage>
        <taxon>Bacteria</taxon>
        <taxon>Pseudomonadati</taxon>
        <taxon>Pseudomonadota</taxon>
        <taxon>Gammaproteobacteria</taxon>
        <taxon>Oceanospirillales</taxon>
        <taxon>Halomonadaceae</taxon>
        <taxon>Vreelandella</taxon>
    </lineage>
</organism>
<keyword evidence="2" id="KW-1185">Reference proteome</keyword>
<accession>A0A368U9M1</accession>
<dbReference type="Gene3D" id="1.25.40.10">
    <property type="entry name" value="Tetratricopeptide repeat domain"/>
    <property type="match status" value="1"/>
</dbReference>